<evidence type="ECO:0000256" key="1">
    <source>
        <dbReference type="ARBA" id="ARBA00007447"/>
    </source>
</evidence>
<evidence type="ECO:0000313" key="9">
    <source>
        <dbReference type="EMBL" id="THH19776.1"/>
    </source>
</evidence>
<evidence type="ECO:0000256" key="6">
    <source>
        <dbReference type="SAM" id="Phobius"/>
    </source>
</evidence>
<keyword evidence="4" id="KW-0378">Hydrolase</keyword>
<dbReference type="CDD" id="cd05471">
    <property type="entry name" value="pepsin_like"/>
    <property type="match status" value="1"/>
</dbReference>
<feature type="domain" description="Peptidase A1" evidence="8">
    <location>
        <begin position="75"/>
        <end position="405"/>
    </location>
</feature>
<keyword evidence="7" id="KW-0732">Signal</keyword>
<dbReference type="Pfam" id="PF00026">
    <property type="entry name" value="Asp"/>
    <property type="match status" value="1"/>
</dbReference>
<accession>A0A4S4M3N6</accession>
<dbReference type="EMBL" id="SGPL01000036">
    <property type="protein sequence ID" value="THH19776.1"/>
    <property type="molecule type" value="Genomic_DNA"/>
</dbReference>
<dbReference type="Gene3D" id="2.40.70.10">
    <property type="entry name" value="Acid Proteases"/>
    <property type="match status" value="2"/>
</dbReference>
<dbReference type="PANTHER" id="PTHR47966">
    <property type="entry name" value="BETA-SITE APP-CLEAVING ENZYME, ISOFORM A-RELATED"/>
    <property type="match status" value="1"/>
</dbReference>
<feature type="active site" evidence="3">
    <location>
        <position position="91"/>
    </location>
</feature>
<dbReference type="InterPro" id="IPR034164">
    <property type="entry name" value="Pepsin-like_dom"/>
</dbReference>
<feature type="signal peptide" evidence="7">
    <location>
        <begin position="1"/>
        <end position="19"/>
    </location>
</feature>
<keyword evidence="6" id="KW-0812">Transmembrane</keyword>
<comment type="similarity">
    <text evidence="1 4">Belongs to the peptidase A1 family.</text>
</comment>
<proteinExistence type="inferred from homology"/>
<dbReference type="SUPFAM" id="SSF50630">
    <property type="entry name" value="Acid proteases"/>
    <property type="match status" value="1"/>
</dbReference>
<dbReference type="Proteomes" id="UP000310158">
    <property type="component" value="Unassembled WGS sequence"/>
</dbReference>
<reference evidence="9 10" key="1">
    <citation type="submission" date="2019-02" db="EMBL/GenBank/DDBJ databases">
        <title>Genome sequencing of the rare red list fungi Bondarzewia mesenterica.</title>
        <authorList>
            <person name="Buettner E."/>
            <person name="Kellner H."/>
        </authorList>
    </citation>
    <scope>NUCLEOTIDE SEQUENCE [LARGE SCALE GENOMIC DNA]</scope>
    <source>
        <strain evidence="9 10">DSM 108281</strain>
    </source>
</reference>
<keyword evidence="10" id="KW-1185">Reference proteome</keyword>
<evidence type="ECO:0000256" key="5">
    <source>
        <dbReference type="SAM" id="MobiDB-lite"/>
    </source>
</evidence>
<dbReference type="OrthoDB" id="2747330at2759"/>
<name>A0A4S4M3N6_9AGAM</name>
<dbReference type="InterPro" id="IPR001969">
    <property type="entry name" value="Aspartic_peptidase_AS"/>
</dbReference>
<keyword evidence="6" id="KW-0472">Membrane</keyword>
<dbReference type="PROSITE" id="PS51767">
    <property type="entry name" value="PEPTIDASE_A1"/>
    <property type="match status" value="1"/>
</dbReference>
<feature type="active site" evidence="3">
    <location>
        <position position="285"/>
    </location>
</feature>
<gene>
    <name evidence="9" type="ORF">EW146_g1452</name>
</gene>
<dbReference type="PRINTS" id="PR00792">
    <property type="entry name" value="PEPSIN"/>
</dbReference>
<keyword evidence="2 4" id="KW-0064">Aspartyl protease</keyword>
<dbReference type="InterPro" id="IPR033121">
    <property type="entry name" value="PEPTIDASE_A1"/>
</dbReference>
<evidence type="ECO:0000256" key="4">
    <source>
        <dbReference type="RuleBase" id="RU000454"/>
    </source>
</evidence>
<feature type="transmembrane region" description="Helical" evidence="6">
    <location>
        <begin position="464"/>
        <end position="492"/>
    </location>
</feature>
<evidence type="ECO:0000256" key="7">
    <source>
        <dbReference type="SAM" id="SignalP"/>
    </source>
</evidence>
<sequence>MKLHLLPLSVILGAVTAFAVKIPVKKVRRSPLERRSGTGDLAAAHPLAVLANTHVLVASSSSNTSDLSTVNDMIYIANITLGGNDYRVQLDTGSSDLWIKGSTSPLPNANQTSTTYNLTYGIGWAYGHVSYASAKFAGISVPQQAYLDVSSAENPALSYGTNGILGLGFTSLSTVDALVNKTGASTGRSLLYNLFNDNPTEPNFVAFSLQRSLDPTDDIEGTFLVGEVEPQYIAVNQTTAIPTFPANSPTRWTVLLDALMVGTDTIEVTSTVSGAPFNRAVVLVDSGTSYTYAPTEICDAIYGGVSGAKYDSSLGQWTLPCDAEIDMALQFSGQVYPIHPLDVSPTSLASNSSCVGSFVPQDISSIELTAVVLVSDWIIGDNFLRSVYSVYDFGDFDSSGKMGNPYIKLLSLVDPDAASADFASARGTTARNNITYNASNSTISSGTTVSLSDDITNTLKKVSVYFPAMLAIMALNAFVMLLLVIVGLVFLCRRSRGGPRSRKNKGRSTPLPLEPLSTGIASFEQDSMQHVYQPVSMALTEDTFVPPSPAFHGYEGKGKQVVDRPKSVA</sequence>
<evidence type="ECO:0000256" key="3">
    <source>
        <dbReference type="PIRSR" id="PIRSR601461-1"/>
    </source>
</evidence>
<feature type="chain" id="PRO_5020986027" description="Peptidase A1 domain-containing protein" evidence="7">
    <location>
        <begin position="20"/>
        <end position="569"/>
    </location>
</feature>
<protein>
    <recommendedName>
        <fullName evidence="8">Peptidase A1 domain-containing protein</fullName>
    </recommendedName>
</protein>
<evidence type="ECO:0000259" key="8">
    <source>
        <dbReference type="PROSITE" id="PS51767"/>
    </source>
</evidence>
<dbReference type="AlphaFoldDB" id="A0A4S4M3N6"/>
<dbReference type="PANTHER" id="PTHR47966:SF51">
    <property type="entry name" value="BETA-SITE APP-CLEAVING ENZYME, ISOFORM A-RELATED"/>
    <property type="match status" value="1"/>
</dbReference>
<feature type="region of interest" description="Disordered" evidence="5">
    <location>
        <begin position="496"/>
        <end position="515"/>
    </location>
</feature>
<evidence type="ECO:0000313" key="10">
    <source>
        <dbReference type="Proteomes" id="UP000310158"/>
    </source>
</evidence>
<dbReference type="InterPro" id="IPR021109">
    <property type="entry name" value="Peptidase_aspartic_dom_sf"/>
</dbReference>
<dbReference type="InterPro" id="IPR001461">
    <property type="entry name" value="Aspartic_peptidase_A1"/>
</dbReference>
<dbReference type="PROSITE" id="PS00141">
    <property type="entry name" value="ASP_PROTEASE"/>
    <property type="match status" value="1"/>
</dbReference>
<keyword evidence="4" id="KW-0645">Protease</keyword>
<organism evidence="9 10">
    <name type="scientific">Bondarzewia mesenterica</name>
    <dbReference type="NCBI Taxonomy" id="1095465"/>
    <lineage>
        <taxon>Eukaryota</taxon>
        <taxon>Fungi</taxon>
        <taxon>Dikarya</taxon>
        <taxon>Basidiomycota</taxon>
        <taxon>Agaricomycotina</taxon>
        <taxon>Agaricomycetes</taxon>
        <taxon>Russulales</taxon>
        <taxon>Bondarzewiaceae</taxon>
        <taxon>Bondarzewia</taxon>
    </lineage>
</organism>
<comment type="caution">
    <text evidence="9">The sequence shown here is derived from an EMBL/GenBank/DDBJ whole genome shotgun (WGS) entry which is preliminary data.</text>
</comment>
<feature type="compositionally biased region" description="Basic residues" evidence="5">
    <location>
        <begin position="496"/>
        <end position="506"/>
    </location>
</feature>
<dbReference type="GO" id="GO:0006508">
    <property type="term" value="P:proteolysis"/>
    <property type="evidence" value="ECO:0007669"/>
    <property type="project" value="UniProtKB-KW"/>
</dbReference>
<dbReference type="GO" id="GO:0004190">
    <property type="term" value="F:aspartic-type endopeptidase activity"/>
    <property type="evidence" value="ECO:0007669"/>
    <property type="project" value="UniProtKB-KW"/>
</dbReference>
<keyword evidence="6" id="KW-1133">Transmembrane helix</keyword>
<evidence type="ECO:0000256" key="2">
    <source>
        <dbReference type="ARBA" id="ARBA00022750"/>
    </source>
</evidence>